<keyword evidence="1" id="KW-1133">Transmembrane helix</keyword>
<dbReference type="InterPro" id="IPR022127">
    <property type="entry name" value="STIMATE/YPL162C"/>
</dbReference>
<dbReference type="PANTHER" id="PTHR31735">
    <property type="entry name" value="VACUOLAR MEMBRANE PROTEIN YPL162C"/>
    <property type="match status" value="1"/>
</dbReference>
<gene>
    <name evidence="2" type="ORF">X943_002055</name>
</gene>
<dbReference type="EMBL" id="JAHBMH010000007">
    <property type="protein sequence ID" value="KAK1939655.1"/>
    <property type="molecule type" value="Genomic_DNA"/>
</dbReference>
<accession>A0AAD9GJL9</accession>
<comment type="caution">
    <text evidence="2">The sequence shown here is derived from an EMBL/GenBank/DDBJ whole genome shotgun (WGS) entry which is preliminary data.</text>
</comment>
<dbReference type="Proteomes" id="UP001195914">
    <property type="component" value="Unassembled WGS sequence"/>
</dbReference>
<name>A0AAD9GJL9_BABDI</name>
<keyword evidence="3" id="KW-1185">Reference proteome</keyword>
<dbReference type="AlphaFoldDB" id="A0AAD9GJL9"/>
<dbReference type="PANTHER" id="PTHR31735:SF1">
    <property type="entry name" value="VACUOLAR MEMBRANE PROTEIN YPL162C"/>
    <property type="match status" value="1"/>
</dbReference>
<proteinExistence type="predicted"/>
<feature type="transmembrane region" description="Helical" evidence="1">
    <location>
        <begin position="135"/>
        <end position="153"/>
    </location>
</feature>
<feature type="transmembrane region" description="Helical" evidence="1">
    <location>
        <begin position="58"/>
        <end position="80"/>
    </location>
</feature>
<evidence type="ECO:0000313" key="3">
    <source>
        <dbReference type="Proteomes" id="UP001195914"/>
    </source>
</evidence>
<evidence type="ECO:0000256" key="1">
    <source>
        <dbReference type="SAM" id="Phobius"/>
    </source>
</evidence>
<sequence>MSSLTNQVPIPVSTAATAASKSIATLASKPLIASAASAVSSNAVPIAEAVEVGETCTLLPGLFGVTIQLLLCATSIAIVFMKYTFETPRRPYNVFMMDFITLMCGSGTVHVLNIFSSILINRYQGASPDQGDECNLYFMTTLFDATFGVYIEYKIVRYLAIRKAAHNYLQLTRKSVFQPTTQELADATRIATVALTSSSRMETYAPDIECNAAYNHSDEDHLNRSHDHSVSSGRSGLWQHFVLMVTSPGKWISNLGNDEFLDNLTTWLAIVCGLKLFTIALFTVFSSRVNSIGNFLLYFFQKRHHLKLLFVMIAAPLVFNVFQYCVTDSIMKIKTIDQQHFAAER</sequence>
<feature type="transmembrane region" description="Helical" evidence="1">
    <location>
        <begin position="264"/>
        <end position="285"/>
    </location>
</feature>
<reference evidence="2" key="1">
    <citation type="journal article" date="2014" name="Nucleic Acids Res.">
        <title>The evolutionary dynamics of variant antigen genes in Babesia reveal a history of genomic innovation underlying host-parasite interaction.</title>
        <authorList>
            <person name="Jackson A.P."/>
            <person name="Otto T.D."/>
            <person name="Darby A."/>
            <person name="Ramaprasad A."/>
            <person name="Xia D."/>
            <person name="Echaide I.E."/>
            <person name="Farber M."/>
            <person name="Gahlot S."/>
            <person name="Gamble J."/>
            <person name="Gupta D."/>
            <person name="Gupta Y."/>
            <person name="Jackson L."/>
            <person name="Malandrin L."/>
            <person name="Malas T.B."/>
            <person name="Moussa E."/>
            <person name="Nair M."/>
            <person name="Reid A.J."/>
            <person name="Sanders M."/>
            <person name="Sharma J."/>
            <person name="Tracey A."/>
            <person name="Quail M.A."/>
            <person name="Weir W."/>
            <person name="Wastling J.M."/>
            <person name="Hall N."/>
            <person name="Willadsen P."/>
            <person name="Lingelbach K."/>
            <person name="Shiels B."/>
            <person name="Tait A."/>
            <person name="Berriman M."/>
            <person name="Allred D.R."/>
            <person name="Pain A."/>
        </authorList>
    </citation>
    <scope>NUCLEOTIDE SEQUENCE</scope>
    <source>
        <strain evidence="2">1802A</strain>
    </source>
</reference>
<keyword evidence="1" id="KW-0812">Transmembrane</keyword>
<dbReference type="Pfam" id="PF12400">
    <property type="entry name" value="STIMATE"/>
    <property type="match status" value="1"/>
</dbReference>
<feature type="transmembrane region" description="Helical" evidence="1">
    <location>
        <begin position="305"/>
        <end position="326"/>
    </location>
</feature>
<organism evidence="2 3">
    <name type="scientific">Babesia divergens</name>
    <dbReference type="NCBI Taxonomy" id="32595"/>
    <lineage>
        <taxon>Eukaryota</taxon>
        <taxon>Sar</taxon>
        <taxon>Alveolata</taxon>
        <taxon>Apicomplexa</taxon>
        <taxon>Aconoidasida</taxon>
        <taxon>Piroplasmida</taxon>
        <taxon>Babesiidae</taxon>
        <taxon>Babesia</taxon>
    </lineage>
</organism>
<keyword evidence="1" id="KW-0472">Membrane</keyword>
<feature type="transmembrane region" description="Helical" evidence="1">
    <location>
        <begin position="92"/>
        <end position="115"/>
    </location>
</feature>
<reference evidence="2" key="2">
    <citation type="submission" date="2021-05" db="EMBL/GenBank/DDBJ databases">
        <authorList>
            <person name="Pain A."/>
        </authorList>
    </citation>
    <scope>NUCLEOTIDE SEQUENCE</scope>
    <source>
        <strain evidence="2">1802A</strain>
    </source>
</reference>
<protein>
    <submittedName>
        <fullName evidence="2">Uncharacterized protein</fullName>
    </submittedName>
</protein>
<dbReference type="GO" id="GO:0016020">
    <property type="term" value="C:membrane"/>
    <property type="evidence" value="ECO:0007669"/>
    <property type="project" value="TreeGrafter"/>
</dbReference>
<evidence type="ECO:0000313" key="2">
    <source>
        <dbReference type="EMBL" id="KAK1939655.1"/>
    </source>
</evidence>